<reference evidence="1 3" key="1">
    <citation type="journal article" date="2011" name="Nature">
        <title>The Medicago genome provides insight into the evolution of rhizobial symbioses.</title>
        <authorList>
            <person name="Young N.D."/>
            <person name="Debelle F."/>
            <person name="Oldroyd G.E."/>
            <person name="Geurts R."/>
            <person name="Cannon S.B."/>
            <person name="Udvardi M.K."/>
            <person name="Benedito V.A."/>
            <person name="Mayer K.F."/>
            <person name="Gouzy J."/>
            <person name="Schoof H."/>
            <person name="Van de Peer Y."/>
            <person name="Proost S."/>
            <person name="Cook D.R."/>
            <person name="Meyers B.C."/>
            <person name="Spannagl M."/>
            <person name="Cheung F."/>
            <person name="De Mita S."/>
            <person name="Krishnakumar V."/>
            <person name="Gundlach H."/>
            <person name="Zhou S."/>
            <person name="Mudge J."/>
            <person name="Bharti A.K."/>
            <person name="Murray J.D."/>
            <person name="Naoumkina M.A."/>
            <person name="Rosen B."/>
            <person name="Silverstein K.A."/>
            <person name="Tang H."/>
            <person name="Rombauts S."/>
            <person name="Zhao P.X."/>
            <person name="Zhou P."/>
            <person name="Barbe V."/>
            <person name="Bardou P."/>
            <person name="Bechner M."/>
            <person name="Bellec A."/>
            <person name="Berger A."/>
            <person name="Berges H."/>
            <person name="Bidwell S."/>
            <person name="Bisseling T."/>
            <person name="Choisne N."/>
            <person name="Couloux A."/>
            <person name="Denny R."/>
            <person name="Deshpande S."/>
            <person name="Dai X."/>
            <person name="Doyle J.J."/>
            <person name="Dudez A.M."/>
            <person name="Farmer A.D."/>
            <person name="Fouteau S."/>
            <person name="Franken C."/>
            <person name="Gibelin C."/>
            <person name="Gish J."/>
            <person name="Goldstein S."/>
            <person name="Gonzalez A.J."/>
            <person name="Green P.J."/>
            <person name="Hallab A."/>
            <person name="Hartog M."/>
            <person name="Hua A."/>
            <person name="Humphray S.J."/>
            <person name="Jeong D.H."/>
            <person name="Jing Y."/>
            <person name="Jocker A."/>
            <person name="Kenton S.M."/>
            <person name="Kim D.J."/>
            <person name="Klee K."/>
            <person name="Lai H."/>
            <person name="Lang C."/>
            <person name="Lin S."/>
            <person name="Macmil S.L."/>
            <person name="Magdelenat G."/>
            <person name="Matthews L."/>
            <person name="McCorrison J."/>
            <person name="Monaghan E.L."/>
            <person name="Mun J.H."/>
            <person name="Najar F.Z."/>
            <person name="Nicholson C."/>
            <person name="Noirot C."/>
            <person name="O'Bleness M."/>
            <person name="Paule C.R."/>
            <person name="Poulain J."/>
            <person name="Prion F."/>
            <person name="Qin B."/>
            <person name="Qu C."/>
            <person name="Retzel E.F."/>
            <person name="Riddle C."/>
            <person name="Sallet E."/>
            <person name="Samain S."/>
            <person name="Samson N."/>
            <person name="Sanders I."/>
            <person name="Saurat O."/>
            <person name="Scarpelli C."/>
            <person name="Schiex T."/>
            <person name="Segurens B."/>
            <person name="Severin A.J."/>
            <person name="Sherrier D.J."/>
            <person name="Shi R."/>
            <person name="Sims S."/>
            <person name="Singer S.R."/>
            <person name="Sinharoy S."/>
            <person name="Sterck L."/>
            <person name="Viollet A."/>
            <person name="Wang B.B."/>
            <person name="Wang K."/>
            <person name="Wang M."/>
            <person name="Wang X."/>
            <person name="Warfsmann J."/>
            <person name="Weissenbach J."/>
            <person name="White D.D."/>
            <person name="White J.D."/>
            <person name="Wiley G.B."/>
            <person name="Wincker P."/>
            <person name="Xing Y."/>
            <person name="Yang L."/>
            <person name="Yao Z."/>
            <person name="Ying F."/>
            <person name="Zhai J."/>
            <person name="Zhou L."/>
            <person name="Zuber A."/>
            <person name="Denarie J."/>
            <person name="Dixon R.A."/>
            <person name="May G.D."/>
            <person name="Schwartz D.C."/>
            <person name="Rogers J."/>
            <person name="Quetier F."/>
            <person name="Town C.D."/>
            <person name="Roe B.A."/>
        </authorList>
    </citation>
    <scope>NUCLEOTIDE SEQUENCE [LARGE SCALE GENOMIC DNA]</scope>
    <source>
        <strain evidence="1">A17</strain>
        <strain evidence="2 3">cv. Jemalong A17</strain>
    </source>
</reference>
<dbReference type="HOGENOM" id="CLU_3035384_0_0_1"/>
<evidence type="ECO:0000313" key="3">
    <source>
        <dbReference type="Proteomes" id="UP000002051"/>
    </source>
</evidence>
<dbReference type="EMBL" id="CM001220">
    <property type="protein sequence ID" value="KEH29095.1"/>
    <property type="molecule type" value="Genomic_DNA"/>
</dbReference>
<evidence type="ECO:0000313" key="2">
    <source>
        <dbReference type="EnsemblPlants" id="KEH29095"/>
    </source>
</evidence>
<gene>
    <name evidence="1" type="ordered locus">MTR_4g024735</name>
</gene>
<dbReference type="Proteomes" id="UP000002051">
    <property type="component" value="Chromosome 4"/>
</dbReference>
<keyword evidence="3" id="KW-1185">Reference proteome</keyword>
<organism evidence="1 3">
    <name type="scientific">Medicago truncatula</name>
    <name type="common">Barrel medic</name>
    <name type="synonym">Medicago tribuloides</name>
    <dbReference type="NCBI Taxonomy" id="3880"/>
    <lineage>
        <taxon>Eukaryota</taxon>
        <taxon>Viridiplantae</taxon>
        <taxon>Streptophyta</taxon>
        <taxon>Embryophyta</taxon>
        <taxon>Tracheophyta</taxon>
        <taxon>Spermatophyta</taxon>
        <taxon>Magnoliopsida</taxon>
        <taxon>eudicotyledons</taxon>
        <taxon>Gunneridae</taxon>
        <taxon>Pentapetalae</taxon>
        <taxon>rosids</taxon>
        <taxon>fabids</taxon>
        <taxon>Fabales</taxon>
        <taxon>Fabaceae</taxon>
        <taxon>Papilionoideae</taxon>
        <taxon>50 kb inversion clade</taxon>
        <taxon>NPAAA clade</taxon>
        <taxon>Hologalegina</taxon>
        <taxon>IRL clade</taxon>
        <taxon>Trifolieae</taxon>
        <taxon>Medicago</taxon>
    </lineage>
</organism>
<dbReference type="PaxDb" id="3880-AES87347"/>
<protein>
    <submittedName>
        <fullName evidence="1 2">Uncharacterized protein</fullName>
    </submittedName>
</protein>
<name>A0A072UT77_MEDTR</name>
<accession>A0A072UT77</accession>
<dbReference type="EnsemblPlants" id="KEH29095">
    <property type="protein sequence ID" value="KEH29095"/>
    <property type="gene ID" value="MTR_4g024735"/>
</dbReference>
<evidence type="ECO:0000313" key="1">
    <source>
        <dbReference type="EMBL" id="KEH29095.1"/>
    </source>
</evidence>
<reference evidence="2" key="3">
    <citation type="submission" date="2015-04" db="UniProtKB">
        <authorList>
            <consortium name="EnsemblPlants"/>
        </authorList>
    </citation>
    <scope>IDENTIFICATION</scope>
    <source>
        <strain evidence="2">cv. Jemalong A17</strain>
    </source>
</reference>
<reference evidence="1 3" key="2">
    <citation type="journal article" date="2014" name="BMC Genomics">
        <title>An improved genome release (version Mt4.0) for the model legume Medicago truncatula.</title>
        <authorList>
            <person name="Tang H."/>
            <person name="Krishnakumar V."/>
            <person name="Bidwell S."/>
            <person name="Rosen B."/>
            <person name="Chan A."/>
            <person name="Zhou S."/>
            <person name="Gentzbittel L."/>
            <person name="Childs K.L."/>
            <person name="Yandell M."/>
            <person name="Gundlach H."/>
            <person name="Mayer K.F."/>
            <person name="Schwartz D.C."/>
            <person name="Town C.D."/>
        </authorList>
    </citation>
    <scope>GENOME REANNOTATION</scope>
    <source>
        <strain evidence="1">A17</strain>
        <strain evidence="2 3">cv. Jemalong A17</strain>
    </source>
</reference>
<proteinExistence type="predicted"/>
<dbReference type="AlphaFoldDB" id="A0A072UT77"/>
<sequence length="55" mass="6017">MGVGQSKEVTSILLKENELHMVNTPARIMLILVVSLTPSLNSEWNGIVVAIANWV</sequence>